<dbReference type="SUPFAM" id="SSF54826">
    <property type="entry name" value="Enolase N-terminal domain-like"/>
    <property type="match status" value="1"/>
</dbReference>
<reference evidence="1" key="1">
    <citation type="submission" date="2022-10" db="EMBL/GenBank/DDBJ databases">
        <title>Hoeflea sp. J2-29, isolated from marine algae.</title>
        <authorList>
            <person name="Kristyanto S."/>
            <person name="Kim J.M."/>
            <person name="Jeon C.O."/>
        </authorList>
    </citation>
    <scope>NUCLEOTIDE SEQUENCE</scope>
    <source>
        <strain evidence="1">J2-29</strain>
    </source>
</reference>
<dbReference type="RefSeq" id="WP_267611782.1">
    <property type="nucleotide sequence ID" value="NZ_JAOVZQ010000001.1"/>
</dbReference>
<comment type="caution">
    <text evidence="1">The sequence shown here is derived from an EMBL/GenBank/DDBJ whole genome shotgun (WGS) entry which is preliminary data.</text>
</comment>
<dbReference type="Gene3D" id="3.30.390.10">
    <property type="entry name" value="Enolase-like, N-terminal domain"/>
    <property type="match status" value="1"/>
</dbReference>
<protein>
    <submittedName>
        <fullName evidence="1">Uncharacterized protein</fullName>
    </submittedName>
</protein>
<name>A0ABT3YD74_9HYPH</name>
<organism evidence="1 2">
    <name type="scientific">Hoeflea ulvae</name>
    <dbReference type="NCBI Taxonomy" id="2983764"/>
    <lineage>
        <taxon>Bacteria</taxon>
        <taxon>Pseudomonadati</taxon>
        <taxon>Pseudomonadota</taxon>
        <taxon>Alphaproteobacteria</taxon>
        <taxon>Hyphomicrobiales</taxon>
        <taxon>Rhizobiaceae</taxon>
        <taxon>Hoeflea</taxon>
    </lineage>
</organism>
<dbReference type="EMBL" id="JAOVZQ010000001">
    <property type="protein sequence ID" value="MCY0093838.1"/>
    <property type="molecule type" value="Genomic_DNA"/>
</dbReference>
<evidence type="ECO:0000313" key="2">
    <source>
        <dbReference type="Proteomes" id="UP001081283"/>
    </source>
</evidence>
<dbReference type="InterPro" id="IPR029017">
    <property type="entry name" value="Enolase-like_N"/>
</dbReference>
<sequence>METKDGSIGFGLTGHFLARAVITALHEHILPVVRGMDIRDVEKIHQRIWQKLNLRAMSDRISMALSCLDSAL</sequence>
<keyword evidence="2" id="KW-1185">Reference proteome</keyword>
<proteinExistence type="predicted"/>
<gene>
    <name evidence="1" type="ORF">OEG82_07365</name>
</gene>
<dbReference type="Proteomes" id="UP001081283">
    <property type="component" value="Unassembled WGS sequence"/>
</dbReference>
<evidence type="ECO:0000313" key="1">
    <source>
        <dbReference type="EMBL" id="MCY0093838.1"/>
    </source>
</evidence>
<accession>A0ABT3YD74</accession>